<keyword evidence="3" id="KW-1185">Reference proteome</keyword>
<feature type="compositionally biased region" description="Low complexity" evidence="1">
    <location>
        <begin position="8"/>
        <end position="40"/>
    </location>
</feature>
<organism evidence="2 3">
    <name type="scientific">Panicum virgatum</name>
    <name type="common">Blackwell switchgrass</name>
    <dbReference type="NCBI Taxonomy" id="38727"/>
    <lineage>
        <taxon>Eukaryota</taxon>
        <taxon>Viridiplantae</taxon>
        <taxon>Streptophyta</taxon>
        <taxon>Embryophyta</taxon>
        <taxon>Tracheophyta</taxon>
        <taxon>Spermatophyta</taxon>
        <taxon>Magnoliopsida</taxon>
        <taxon>Liliopsida</taxon>
        <taxon>Poales</taxon>
        <taxon>Poaceae</taxon>
        <taxon>PACMAD clade</taxon>
        <taxon>Panicoideae</taxon>
        <taxon>Panicodae</taxon>
        <taxon>Paniceae</taxon>
        <taxon>Panicinae</taxon>
        <taxon>Panicum</taxon>
        <taxon>Panicum sect. Hiantes</taxon>
    </lineage>
</organism>
<dbReference type="Proteomes" id="UP000823388">
    <property type="component" value="Chromosome 1N"/>
</dbReference>
<feature type="region of interest" description="Disordered" evidence="1">
    <location>
        <begin position="1"/>
        <end position="114"/>
    </location>
</feature>
<dbReference type="EMBL" id="CM029038">
    <property type="protein sequence ID" value="KAG2651436.1"/>
    <property type="molecule type" value="Genomic_DNA"/>
</dbReference>
<accession>A0A8T0X0P1</accession>
<gene>
    <name evidence="2" type="ORF">PVAP13_1NG285119</name>
</gene>
<name>A0A8T0X0P1_PANVG</name>
<evidence type="ECO:0000256" key="1">
    <source>
        <dbReference type="SAM" id="MobiDB-lite"/>
    </source>
</evidence>
<feature type="compositionally biased region" description="Basic residues" evidence="1">
    <location>
        <begin position="94"/>
        <end position="114"/>
    </location>
</feature>
<proteinExistence type="predicted"/>
<reference evidence="2" key="1">
    <citation type="submission" date="2020-05" db="EMBL/GenBank/DDBJ databases">
        <title>WGS assembly of Panicum virgatum.</title>
        <authorList>
            <person name="Lovell J.T."/>
            <person name="Jenkins J."/>
            <person name="Shu S."/>
            <person name="Juenger T.E."/>
            <person name="Schmutz J."/>
        </authorList>
    </citation>
    <scope>NUCLEOTIDE SEQUENCE</scope>
    <source>
        <strain evidence="2">AP13</strain>
    </source>
</reference>
<protein>
    <submittedName>
        <fullName evidence="2">Uncharacterized protein</fullName>
    </submittedName>
</protein>
<evidence type="ECO:0000313" key="3">
    <source>
        <dbReference type="Proteomes" id="UP000823388"/>
    </source>
</evidence>
<comment type="caution">
    <text evidence="2">The sequence shown here is derived from an EMBL/GenBank/DDBJ whole genome shotgun (WGS) entry which is preliminary data.</text>
</comment>
<sequence>MRLKAVYCTPPSRSCCSASPRTSSRVRATCSAPRCSWSPRCPRRETSASWSPRRPLRRCGTGPPPTSRGSRARCPRQRRAPSPWQRAAWGTRSTARRRRAPPPRRLFWKKNTSR</sequence>
<evidence type="ECO:0000313" key="2">
    <source>
        <dbReference type="EMBL" id="KAG2651436.1"/>
    </source>
</evidence>
<feature type="compositionally biased region" description="Basic residues" evidence="1">
    <location>
        <begin position="70"/>
        <end position="79"/>
    </location>
</feature>
<dbReference type="AlphaFoldDB" id="A0A8T0X0P1"/>